<keyword evidence="2" id="KW-0547">Nucleotide-binding</keyword>
<dbReference type="InterPro" id="IPR003439">
    <property type="entry name" value="ABC_transporter-like_ATP-bd"/>
</dbReference>
<evidence type="ECO:0000256" key="2">
    <source>
        <dbReference type="ARBA" id="ARBA00022741"/>
    </source>
</evidence>
<dbReference type="SUPFAM" id="SSF52540">
    <property type="entry name" value="P-loop containing nucleoside triphosphate hydrolases"/>
    <property type="match status" value="2"/>
</dbReference>
<protein>
    <submittedName>
        <fullName evidence="5">ABC-2 type transport system ATP-binding protein</fullName>
    </submittedName>
</protein>
<organism evidence="5 6">
    <name type="scientific">Nitrosovibrio tenuis</name>
    <dbReference type="NCBI Taxonomy" id="1233"/>
    <lineage>
        <taxon>Bacteria</taxon>
        <taxon>Pseudomonadati</taxon>
        <taxon>Pseudomonadota</taxon>
        <taxon>Betaproteobacteria</taxon>
        <taxon>Nitrosomonadales</taxon>
        <taxon>Nitrosomonadaceae</taxon>
        <taxon>Nitrosovibrio</taxon>
    </lineage>
</organism>
<dbReference type="Pfam" id="PF00005">
    <property type="entry name" value="ABC_tran"/>
    <property type="match status" value="2"/>
</dbReference>
<dbReference type="Proteomes" id="UP000198620">
    <property type="component" value="Unassembled WGS sequence"/>
</dbReference>
<dbReference type="Gene3D" id="3.40.50.300">
    <property type="entry name" value="P-loop containing nucleotide triphosphate hydrolases"/>
    <property type="match status" value="2"/>
</dbReference>
<dbReference type="OrthoDB" id="9776369at2"/>
<name>A0A1H7ISE5_9PROT</name>
<dbReference type="AlphaFoldDB" id="A0A1H7ISE5"/>
<keyword evidence="1" id="KW-0472">Membrane</keyword>
<dbReference type="STRING" id="1233.SAMN05216387_102283"/>
<dbReference type="InterPro" id="IPR027417">
    <property type="entry name" value="P-loop_NTPase"/>
</dbReference>
<reference evidence="5 6" key="1">
    <citation type="submission" date="2016-10" db="EMBL/GenBank/DDBJ databases">
        <authorList>
            <person name="de Groot N.N."/>
        </authorList>
    </citation>
    <scope>NUCLEOTIDE SEQUENCE [LARGE SCALE GENOMIC DNA]</scope>
    <source>
        <strain evidence="5 6">Nv1</strain>
    </source>
</reference>
<dbReference type="GO" id="GO:0016887">
    <property type="term" value="F:ATP hydrolysis activity"/>
    <property type="evidence" value="ECO:0007669"/>
    <property type="project" value="InterPro"/>
</dbReference>
<dbReference type="RefSeq" id="WP_090827361.1">
    <property type="nucleotide sequence ID" value="NZ_FOBH01000002.1"/>
</dbReference>
<dbReference type="EMBL" id="FOBH01000002">
    <property type="protein sequence ID" value="SEK65356.1"/>
    <property type="molecule type" value="Genomic_DNA"/>
</dbReference>
<keyword evidence="6" id="KW-1185">Reference proteome</keyword>
<dbReference type="InterPro" id="IPR003593">
    <property type="entry name" value="AAA+_ATPase"/>
</dbReference>
<gene>
    <name evidence="5" type="ORF">SAMN05216387_102283</name>
</gene>
<proteinExistence type="predicted"/>
<dbReference type="PANTHER" id="PTHR43038:SF3">
    <property type="entry name" value="ABC TRANSPORTER G FAMILY MEMBER 20 ISOFORM X1"/>
    <property type="match status" value="1"/>
</dbReference>
<feature type="domain" description="ABC transporter" evidence="4">
    <location>
        <begin position="345"/>
        <end position="574"/>
    </location>
</feature>
<evidence type="ECO:0000313" key="5">
    <source>
        <dbReference type="EMBL" id="SEK65356.1"/>
    </source>
</evidence>
<dbReference type="GO" id="GO:0005524">
    <property type="term" value="F:ATP binding"/>
    <property type="evidence" value="ECO:0007669"/>
    <property type="project" value="UniProtKB-KW"/>
</dbReference>
<evidence type="ECO:0000256" key="3">
    <source>
        <dbReference type="ARBA" id="ARBA00022840"/>
    </source>
</evidence>
<dbReference type="PANTHER" id="PTHR43038">
    <property type="entry name" value="ATP-BINDING CASSETTE, SUB-FAMILY H, MEMBER 1"/>
    <property type="match status" value="1"/>
</dbReference>
<evidence type="ECO:0000259" key="4">
    <source>
        <dbReference type="PROSITE" id="PS50893"/>
    </source>
</evidence>
<dbReference type="PROSITE" id="PS50893">
    <property type="entry name" value="ABC_TRANSPORTER_2"/>
    <property type="match status" value="2"/>
</dbReference>
<dbReference type="InterPro" id="IPR017871">
    <property type="entry name" value="ABC_transporter-like_CS"/>
</dbReference>
<feature type="domain" description="ABC transporter" evidence="4">
    <location>
        <begin position="13"/>
        <end position="244"/>
    </location>
</feature>
<keyword evidence="1" id="KW-1003">Cell membrane</keyword>
<evidence type="ECO:0000313" key="6">
    <source>
        <dbReference type="Proteomes" id="UP000198620"/>
    </source>
</evidence>
<dbReference type="PROSITE" id="PS00211">
    <property type="entry name" value="ABC_TRANSPORTER_1"/>
    <property type="match status" value="1"/>
</dbReference>
<keyword evidence="3 5" id="KW-0067">ATP-binding</keyword>
<dbReference type="CDD" id="cd03230">
    <property type="entry name" value="ABC_DR_subfamily_A"/>
    <property type="match status" value="1"/>
</dbReference>
<accession>A0A1H7ISE5</accession>
<evidence type="ECO:0000256" key="1">
    <source>
        <dbReference type="ARBA" id="ARBA00022475"/>
    </source>
</evidence>
<dbReference type="SMART" id="SM00382">
    <property type="entry name" value="AAA"/>
    <property type="match status" value="2"/>
</dbReference>
<sequence length="599" mass="65811">MNEPAAALIARGVHKRFLAKETGKIAHAVVDVSLAVQAGALTALVGPDGAGKTTLLRMAAGLMKADEGKLEVLGIDVAAHPQAVQDRISYMPQRFGLYEDLSVQENLNLYADLHGVPQALREKRFAQLLRMTDLARFTARPAGKLSGGMKQKLGLACTLVHPPELLLLDEPTAGVDPLSRRELWEIVRQMIQDEQLTVLVTTAYLDEAEHSARIFVLHEGKLLAQGTPEEIRRHARNLCFVALPPQGQPPRILQARLLDDAESVIDAVPQGGAVRFVRRAEVKSKNLDALLDGISLKPVEPRLEDGFMVLLRKRRDVPPLDTKALDTAASGDNQNPPENLDEIVIEVRDLVRRFGDFTAVDHISFSVRRGEIFGVLGPNGAGKTTTFRMLCGLLPPTSGFLQVAGVDLRHARAAARRKIGYMSQKFALYGDLTVMENLEFFGSAYGLYGTRLRERISIVIQQFDLAGSTDSASGQLPGGFKQRLAMAVGLLHEPEILFLDEPTSGTDPLKRREFWRRITALSEVGTTIIITTHFMEEAEYCDRIVIQDAGRLLALGTPKEVREQAGEKDAILSMEEAFIGIVERGRQRNGIAAVKEARP</sequence>